<dbReference type="Pfam" id="PF09335">
    <property type="entry name" value="VTT_dom"/>
    <property type="match status" value="1"/>
</dbReference>
<comment type="caution">
    <text evidence="3">The sequence shown here is derived from an EMBL/GenBank/DDBJ whole genome shotgun (WGS) entry which is preliminary data.</text>
</comment>
<feature type="transmembrane region" description="Helical" evidence="1">
    <location>
        <begin position="135"/>
        <end position="159"/>
    </location>
</feature>
<accession>A0A916XWT4</accession>
<reference evidence="3" key="1">
    <citation type="journal article" date="2014" name="Int. J. Syst. Evol. Microbiol.">
        <title>Complete genome sequence of Corynebacterium casei LMG S-19264T (=DSM 44701T), isolated from a smear-ripened cheese.</title>
        <authorList>
            <consortium name="US DOE Joint Genome Institute (JGI-PGF)"/>
            <person name="Walter F."/>
            <person name="Albersmeier A."/>
            <person name="Kalinowski J."/>
            <person name="Ruckert C."/>
        </authorList>
    </citation>
    <scope>NUCLEOTIDE SEQUENCE</scope>
    <source>
        <strain evidence="3">CGMCC 1.15493</strain>
    </source>
</reference>
<sequence length="193" mass="21112">MLRATYDWTIRLAARPRAAHALAAVSFAESSFFPVPPDALLVPMVLARRQAAWRLAFICTVASVLGALAGYAIGAFLFEQVARPILTFYGYGGKFEEFAARYNEWGAWIVLIAGITPFPFKIITIASGATGLNLVIFVAASIVARGVRFYAVAGLLYWFGPPMRDFIERRLGLVFTLGLTLLLGGFALVRFVI</sequence>
<organism evidence="3 4">
    <name type="scientific">Aureimonas glaciei</name>
    <dbReference type="NCBI Taxonomy" id="1776957"/>
    <lineage>
        <taxon>Bacteria</taxon>
        <taxon>Pseudomonadati</taxon>
        <taxon>Pseudomonadota</taxon>
        <taxon>Alphaproteobacteria</taxon>
        <taxon>Hyphomicrobiales</taxon>
        <taxon>Aurantimonadaceae</taxon>
        <taxon>Aureimonas</taxon>
    </lineage>
</organism>
<dbReference type="GO" id="GO:0005886">
    <property type="term" value="C:plasma membrane"/>
    <property type="evidence" value="ECO:0007669"/>
    <property type="project" value="TreeGrafter"/>
</dbReference>
<evidence type="ECO:0000259" key="2">
    <source>
        <dbReference type="Pfam" id="PF09335"/>
    </source>
</evidence>
<dbReference type="PANTHER" id="PTHR42709:SF11">
    <property type="entry name" value="DEDA FAMILY PROTEIN"/>
    <property type="match status" value="1"/>
</dbReference>
<keyword evidence="1" id="KW-0472">Membrane</keyword>
<dbReference type="EMBL" id="BMJJ01000004">
    <property type="protein sequence ID" value="GGD18383.1"/>
    <property type="molecule type" value="Genomic_DNA"/>
</dbReference>
<proteinExistence type="predicted"/>
<evidence type="ECO:0000256" key="1">
    <source>
        <dbReference type="SAM" id="Phobius"/>
    </source>
</evidence>
<dbReference type="RefSeq" id="WP_188850606.1">
    <property type="nucleotide sequence ID" value="NZ_BMJJ01000004.1"/>
</dbReference>
<keyword evidence="1" id="KW-0812">Transmembrane</keyword>
<keyword evidence="1" id="KW-1133">Transmembrane helix</keyword>
<feature type="transmembrane region" description="Helical" evidence="1">
    <location>
        <begin position="171"/>
        <end position="192"/>
    </location>
</feature>
<dbReference type="InterPro" id="IPR051311">
    <property type="entry name" value="DedA_domain"/>
</dbReference>
<dbReference type="AlphaFoldDB" id="A0A916XWT4"/>
<keyword evidence="4" id="KW-1185">Reference proteome</keyword>
<feature type="transmembrane region" description="Helical" evidence="1">
    <location>
        <begin position="55"/>
        <end position="78"/>
    </location>
</feature>
<dbReference type="Proteomes" id="UP000613160">
    <property type="component" value="Unassembled WGS sequence"/>
</dbReference>
<evidence type="ECO:0000313" key="3">
    <source>
        <dbReference type="EMBL" id="GGD18383.1"/>
    </source>
</evidence>
<evidence type="ECO:0000313" key="4">
    <source>
        <dbReference type="Proteomes" id="UP000613160"/>
    </source>
</evidence>
<name>A0A916XWT4_9HYPH</name>
<feature type="domain" description="VTT" evidence="2">
    <location>
        <begin position="51"/>
        <end position="154"/>
    </location>
</feature>
<reference evidence="3" key="2">
    <citation type="submission" date="2020-09" db="EMBL/GenBank/DDBJ databases">
        <authorList>
            <person name="Sun Q."/>
            <person name="Zhou Y."/>
        </authorList>
    </citation>
    <scope>NUCLEOTIDE SEQUENCE</scope>
    <source>
        <strain evidence="3">CGMCC 1.15493</strain>
    </source>
</reference>
<protein>
    <recommendedName>
        <fullName evidence="2">VTT domain-containing protein</fullName>
    </recommendedName>
</protein>
<feature type="transmembrane region" description="Helical" evidence="1">
    <location>
        <begin position="105"/>
        <end position="123"/>
    </location>
</feature>
<gene>
    <name evidence="3" type="ORF">GCM10011335_21580</name>
</gene>
<dbReference type="InterPro" id="IPR032816">
    <property type="entry name" value="VTT_dom"/>
</dbReference>
<dbReference type="PANTHER" id="PTHR42709">
    <property type="entry name" value="ALKALINE PHOSPHATASE LIKE PROTEIN"/>
    <property type="match status" value="1"/>
</dbReference>